<dbReference type="EMBL" id="SMAR01000002">
    <property type="protein sequence ID" value="TCT44473.1"/>
    <property type="molecule type" value="Genomic_DNA"/>
</dbReference>
<evidence type="ECO:0000256" key="1">
    <source>
        <dbReference type="SAM" id="MobiDB-lite"/>
    </source>
</evidence>
<evidence type="ECO:0000313" key="2">
    <source>
        <dbReference type="EMBL" id="TCT44473.1"/>
    </source>
</evidence>
<comment type="caution">
    <text evidence="2">The sequence shown here is derived from an EMBL/GenBank/DDBJ whole genome shotgun (WGS) entry which is preliminary data.</text>
</comment>
<name>A0A4R3NYJ1_9HYPH</name>
<sequence>MDCLRQRKIKALISWTLDIASCRFPDGSELSHDGEHLYLTRGGEQARTVLDLLRSAGQALDVEVDEDDTNESPDDIVPPDHLPSL</sequence>
<evidence type="ECO:0000313" key="3">
    <source>
        <dbReference type="Proteomes" id="UP000295097"/>
    </source>
</evidence>
<feature type="compositionally biased region" description="Acidic residues" evidence="1">
    <location>
        <begin position="63"/>
        <end position="74"/>
    </location>
</feature>
<feature type="region of interest" description="Disordered" evidence="1">
    <location>
        <begin position="63"/>
        <end position="85"/>
    </location>
</feature>
<organism evidence="2 3">
    <name type="scientific">Martelella mediterranea</name>
    <dbReference type="NCBI Taxonomy" id="293089"/>
    <lineage>
        <taxon>Bacteria</taxon>
        <taxon>Pseudomonadati</taxon>
        <taxon>Pseudomonadota</taxon>
        <taxon>Alphaproteobacteria</taxon>
        <taxon>Hyphomicrobiales</taxon>
        <taxon>Aurantimonadaceae</taxon>
        <taxon>Martelella</taxon>
    </lineage>
</organism>
<dbReference type="Proteomes" id="UP000295097">
    <property type="component" value="Unassembled WGS sequence"/>
</dbReference>
<keyword evidence="3" id="KW-1185">Reference proteome</keyword>
<reference evidence="2 3" key="1">
    <citation type="submission" date="2019-03" db="EMBL/GenBank/DDBJ databases">
        <title>Freshwater and sediment microbial communities from various areas in North America, analyzing microbe dynamics in response to fracking.</title>
        <authorList>
            <person name="Lamendella R."/>
        </authorList>
    </citation>
    <scope>NUCLEOTIDE SEQUENCE [LARGE SCALE GENOMIC DNA]</scope>
    <source>
        <strain evidence="2 3">175.2</strain>
    </source>
</reference>
<gene>
    <name evidence="2" type="ORF">EDC90_100221</name>
</gene>
<accession>A0A4R3NYJ1</accession>
<dbReference type="AlphaFoldDB" id="A0A4R3NYJ1"/>
<dbReference type="RefSeq" id="WP_132307845.1">
    <property type="nucleotide sequence ID" value="NZ_SMAR01000002.1"/>
</dbReference>
<protein>
    <submittedName>
        <fullName evidence="2">Uncharacterized protein</fullName>
    </submittedName>
</protein>
<proteinExistence type="predicted"/>